<feature type="domain" description="DUF218" evidence="1">
    <location>
        <begin position="13"/>
        <end position="155"/>
    </location>
</feature>
<evidence type="ECO:0000313" key="3">
    <source>
        <dbReference type="Proteomes" id="UP000194003"/>
    </source>
</evidence>
<dbReference type="EMBL" id="LVJN01000020">
    <property type="protein sequence ID" value="OSM02009.1"/>
    <property type="molecule type" value="Genomic_DNA"/>
</dbReference>
<dbReference type="InterPro" id="IPR003848">
    <property type="entry name" value="DUF218"/>
</dbReference>
<dbReference type="Proteomes" id="UP000194003">
    <property type="component" value="Unassembled WGS sequence"/>
</dbReference>
<name>A0A1Y2K227_9PROT</name>
<accession>A0A1Y2K227</accession>
<reference evidence="2 3" key="1">
    <citation type="journal article" date="2016" name="BMC Genomics">
        <title>Combined genomic and structural analyses of a cultured magnetotactic bacterium reveals its niche adaptation to a dynamic environment.</title>
        <authorList>
            <person name="Araujo A.C."/>
            <person name="Morillo V."/>
            <person name="Cypriano J."/>
            <person name="Teixeira L.C."/>
            <person name="Leao P."/>
            <person name="Lyra S."/>
            <person name="Almeida L.G."/>
            <person name="Bazylinski D.A."/>
            <person name="Vasconcellos A.T."/>
            <person name="Abreu F."/>
            <person name="Lins U."/>
        </authorList>
    </citation>
    <scope>NUCLEOTIDE SEQUENCE [LARGE SCALE GENOMIC DNA]</scope>
    <source>
        <strain evidence="2 3">IT-1</strain>
    </source>
</reference>
<proteinExistence type="predicted"/>
<dbReference type="AlphaFoldDB" id="A0A1Y2K227"/>
<organism evidence="2 3">
    <name type="scientific">Magnetofaba australis IT-1</name>
    <dbReference type="NCBI Taxonomy" id="1434232"/>
    <lineage>
        <taxon>Bacteria</taxon>
        <taxon>Pseudomonadati</taxon>
        <taxon>Pseudomonadota</taxon>
        <taxon>Magnetococcia</taxon>
        <taxon>Magnetococcales</taxon>
        <taxon>Magnetococcaceae</taxon>
        <taxon>Magnetofaba</taxon>
    </lineage>
</organism>
<evidence type="ECO:0000259" key="1">
    <source>
        <dbReference type="Pfam" id="PF02698"/>
    </source>
</evidence>
<comment type="caution">
    <text evidence="2">The sequence shown here is derived from an EMBL/GenBank/DDBJ whole genome shotgun (WGS) entry which is preliminary data.</text>
</comment>
<evidence type="ECO:0000313" key="2">
    <source>
        <dbReference type="EMBL" id="OSM02009.1"/>
    </source>
</evidence>
<protein>
    <recommendedName>
        <fullName evidence="1">DUF218 domain-containing protein</fullName>
    </recommendedName>
</protein>
<dbReference type="Pfam" id="PF02698">
    <property type="entry name" value="DUF218"/>
    <property type="match status" value="1"/>
</dbReference>
<keyword evidence="3" id="KW-1185">Reference proteome</keyword>
<sequence>MTVDDEPVSAQWVVLMGGALWQGAGHRLDELLQQGWADNALVLGDPPETFFSVVQSLCAECRIAPEQVVFLPSHNTRSDAQAVRAFFQNRPPRRLLVVTNPYHARRTRLALTQALAAWDVDIRVTHDKTYRNLLPPEQAWWRHSATAAMVLMEYVKIIGLAWPFHDSPSLDAPEQRRARGLGEKVALHMHGVYVSAKNPVS</sequence>
<gene>
    <name evidence="2" type="ORF">MAIT1_02084</name>
</gene>